<proteinExistence type="predicted"/>
<gene>
    <name evidence="1" type="ORF">NCTC9617_04270</name>
</gene>
<reference evidence="1 2" key="1">
    <citation type="submission" date="2018-06" db="EMBL/GenBank/DDBJ databases">
        <authorList>
            <consortium name="Pathogen Informatics"/>
            <person name="Doyle S."/>
        </authorList>
    </citation>
    <scope>NUCLEOTIDE SEQUENCE [LARGE SCALE GENOMIC DNA]</scope>
    <source>
        <strain evidence="1 2">NCTC9617</strain>
    </source>
</reference>
<name>A0A378FRB4_KLEPN</name>
<organism evidence="1 2">
    <name type="scientific">Klebsiella pneumoniae</name>
    <dbReference type="NCBI Taxonomy" id="573"/>
    <lineage>
        <taxon>Bacteria</taxon>
        <taxon>Pseudomonadati</taxon>
        <taxon>Pseudomonadota</taxon>
        <taxon>Gammaproteobacteria</taxon>
        <taxon>Enterobacterales</taxon>
        <taxon>Enterobacteriaceae</taxon>
        <taxon>Klebsiella/Raoultella group</taxon>
        <taxon>Klebsiella</taxon>
        <taxon>Klebsiella pneumoniae complex</taxon>
    </lineage>
</organism>
<protein>
    <submittedName>
        <fullName evidence="1">Uncharacterized protein</fullName>
    </submittedName>
</protein>
<accession>A0A378FRB4</accession>
<dbReference type="Proteomes" id="UP000255167">
    <property type="component" value="Unassembled WGS sequence"/>
</dbReference>
<sequence length="37" mass="4157">MSRILTGVCEADPARRLYKVAVSRGNTFLSAKERFRG</sequence>
<dbReference type="EMBL" id="UGNC01000005">
    <property type="protein sequence ID" value="STW47712.1"/>
    <property type="molecule type" value="Genomic_DNA"/>
</dbReference>
<evidence type="ECO:0000313" key="2">
    <source>
        <dbReference type="Proteomes" id="UP000255167"/>
    </source>
</evidence>
<dbReference type="AlphaFoldDB" id="A0A378FRB4"/>
<evidence type="ECO:0000313" key="1">
    <source>
        <dbReference type="EMBL" id="STW47712.1"/>
    </source>
</evidence>